<keyword evidence="2" id="KW-1185">Reference proteome</keyword>
<evidence type="ECO:0000313" key="2">
    <source>
        <dbReference type="Proteomes" id="UP000805193"/>
    </source>
</evidence>
<name>A0AC60P3Q0_IXOPE</name>
<proteinExistence type="predicted"/>
<gene>
    <name evidence="1" type="ORF">HPB47_008828</name>
</gene>
<dbReference type="EMBL" id="JABSTQ010011214">
    <property type="protein sequence ID" value="KAG0414003.1"/>
    <property type="molecule type" value="Genomic_DNA"/>
</dbReference>
<organism evidence="1 2">
    <name type="scientific">Ixodes persulcatus</name>
    <name type="common">Taiga tick</name>
    <dbReference type="NCBI Taxonomy" id="34615"/>
    <lineage>
        <taxon>Eukaryota</taxon>
        <taxon>Metazoa</taxon>
        <taxon>Ecdysozoa</taxon>
        <taxon>Arthropoda</taxon>
        <taxon>Chelicerata</taxon>
        <taxon>Arachnida</taxon>
        <taxon>Acari</taxon>
        <taxon>Parasitiformes</taxon>
        <taxon>Ixodida</taxon>
        <taxon>Ixodoidea</taxon>
        <taxon>Ixodidae</taxon>
        <taxon>Ixodinae</taxon>
        <taxon>Ixodes</taxon>
    </lineage>
</organism>
<sequence length="504" mass="55690">MTSVTQRHIKPSLDDLPKRFVTAMKTLFDIMDDQKTGQINFKDIEARWAGSGRDGHGSIAVPNGLIESLQKVTPPNGMLTFERFCAGLKICLLRHRVSHHRQPSHAIVQRHRSTASLAAQPPLGQVSEPPARGRPSSVPLPDRAERSNGHGSNLTVPKPSAIAKLYGGSDRSLDKLAPAGGRPAANTATVRPNNAVTAQQRSVSVPHLQSGAGGEQHAAKSDPGRRIPAARELPGKLRGYRSDNRLHHGPQGSSGSESGILRFSRVRSKTPDPGSVDLAKGVPPAGPNRRSTEAHKENRNPQQRPPDDPAKAGEVPVSVSAVPERKFPKKKEPRRHTLGHGIEYSMLRRMKQLEQEKNCLQQGLSAVERAREWYQQRIGSVQDKMLQAGKCHTAPEYSMDAQDERLRFQMARILDVNQHLNALIDSSEKGFPMHMNLAVQPPPYVLHQNSIVQRLKEQNHLLTEEVSRKSEVIAQLEREKATLIRELFQARSQGKGHVDETTLM</sequence>
<evidence type="ECO:0000313" key="1">
    <source>
        <dbReference type="EMBL" id="KAG0414003.1"/>
    </source>
</evidence>
<dbReference type="Proteomes" id="UP000805193">
    <property type="component" value="Unassembled WGS sequence"/>
</dbReference>
<reference evidence="1 2" key="1">
    <citation type="journal article" date="2020" name="Cell">
        <title>Large-Scale Comparative Analyses of Tick Genomes Elucidate Their Genetic Diversity and Vector Capacities.</title>
        <authorList>
            <consortium name="Tick Genome and Microbiome Consortium (TIGMIC)"/>
            <person name="Jia N."/>
            <person name="Wang J."/>
            <person name="Shi W."/>
            <person name="Du L."/>
            <person name="Sun Y."/>
            <person name="Zhan W."/>
            <person name="Jiang J.F."/>
            <person name="Wang Q."/>
            <person name="Zhang B."/>
            <person name="Ji P."/>
            <person name="Bell-Sakyi L."/>
            <person name="Cui X.M."/>
            <person name="Yuan T.T."/>
            <person name="Jiang B.G."/>
            <person name="Yang W.F."/>
            <person name="Lam T.T."/>
            <person name="Chang Q.C."/>
            <person name="Ding S.J."/>
            <person name="Wang X.J."/>
            <person name="Zhu J.G."/>
            <person name="Ruan X.D."/>
            <person name="Zhao L."/>
            <person name="Wei J.T."/>
            <person name="Ye R.Z."/>
            <person name="Que T.C."/>
            <person name="Du C.H."/>
            <person name="Zhou Y.H."/>
            <person name="Cheng J.X."/>
            <person name="Dai P.F."/>
            <person name="Guo W.B."/>
            <person name="Han X.H."/>
            <person name="Huang E.J."/>
            <person name="Li L.F."/>
            <person name="Wei W."/>
            <person name="Gao Y.C."/>
            <person name="Liu J.Z."/>
            <person name="Shao H.Z."/>
            <person name="Wang X."/>
            <person name="Wang C.C."/>
            <person name="Yang T.C."/>
            <person name="Huo Q.B."/>
            <person name="Li W."/>
            <person name="Chen H.Y."/>
            <person name="Chen S.E."/>
            <person name="Zhou L.G."/>
            <person name="Ni X.B."/>
            <person name="Tian J.H."/>
            <person name="Sheng Y."/>
            <person name="Liu T."/>
            <person name="Pan Y.S."/>
            <person name="Xia L.Y."/>
            <person name="Li J."/>
            <person name="Zhao F."/>
            <person name="Cao W.C."/>
        </authorList>
    </citation>
    <scope>NUCLEOTIDE SEQUENCE [LARGE SCALE GENOMIC DNA]</scope>
    <source>
        <strain evidence="1">Iper-2018</strain>
    </source>
</reference>
<accession>A0AC60P3Q0</accession>
<protein>
    <submittedName>
        <fullName evidence="1">Uncharacterized protein</fullName>
    </submittedName>
</protein>
<comment type="caution">
    <text evidence="1">The sequence shown here is derived from an EMBL/GenBank/DDBJ whole genome shotgun (WGS) entry which is preliminary data.</text>
</comment>